<organism evidence="2 3">
    <name type="scientific">Lophiotrema nucula</name>
    <dbReference type="NCBI Taxonomy" id="690887"/>
    <lineage>
        <taxon>Eukaryota</taxon>
        <taxon>Fungi</taxon>
        <taxon>Dikarya</taxon>
        <taxon>Ascomycota</taxon>
        <taxon>Pezizomycotina</taxon>
        <taxon>Dothideomycetes</taxon>
        <taxon>Pleosporomycetidae</taxon>
        <taxon>Pleosporales</taxon>
        <taxon>Lophiotremataceae</taxon>
        <taxon>Lophiotrema</taxon>
    </lineage>
</organism>
<keyword evidence="3" id="KW-1185">Reference proteome</keyword>
<gene>
    <name evidence="2" type="ORF">BDV96DRAFT_259699</name>
</gene>
<accession>A0A6A5YNV4</accession>
<feature type="region of interest" description="Disordered" evidence="1">
    <location>
        <begin position="156"/>
        <end position="175"/>
    </location>
</feature>
<proteinExistence type="predicted"/>
<feature type="compositionally biased region" description="Basic and acidic residues" evidence="1">
    <location>
        <begin position="156"/>
        <end position="166"/>
    </location>
</feature>
<reference evidence="2" key="1">
    <citation type="journal article" date="2020" name="Stud. Mycol.">
        <title>101 Dothideomycetes genomes: a test case for predicting lifestyles and emergence of pathogens.</title>
        <authorList>
            <person name="Haridas S."/>
            <person name="Albert R."/>
            <person name="Binder M."/>
            <person name="Bloem J."/>
            <person name="Labutti K."/>
            <person name="Salamov A."/>
            <person name="Andreopoulos B."/>
            <person name="Baker S."/>
            <person name="Barry K."/>
            <person name="Bills G."/>
            <person name="Bluhm B."/>
            <person name="Cannon C."/>
            <person name="Castanera R."/>
            <person name="Culley D."/>
            <person name="Daum C."/>
            <person name="Ezra D."/>
            <person name="Gonzalez J."/>
            <person name="Henrissat B."/>
            <person name="Kuo A."/>
            <person name="Liang C."/>
            <person name="Lipzen A."/>
            <person name="Lutzoni F."/>
            <person name="Magnuson J."/>
            <person name="Mondo S."/>
            <person name="Nolan M."/>
            <person name="Ohm R."/>
            <person name="Pangilinan J."/>
            <person name="Park H.-J."/>
            <person name="Ramirez L."/>
            <person name="Alfaro M."/>
            <person name="Sun H."/>
            <person name="Tritt A."/>
            <person name="Yoshinaga Y."/>
            <person name="Zwiers L.-H."/>
            <person name="Turgeon B."/>
            <person name="Goodwin S."/>
            <person name="Spatafora J."/>
            <person name="Crous P."/>
            <person name="Grigoriev I."/>
        </authorList>
    </citation>
    <scope>NUCLEOTIDE SEQUENCE</scope>
    <source>
        <strain evidence="2">CBS 627.86</strain>
    </source>
</reference>
<protein>
    <submittedName>
        <fullName evidence="2">Uncharacterized protein</fullName>
    </submittedName>
</protein>
<evidence type="ECO:0000313" key="2">
    <source>
        <dbReference type="EMBL" id="KAF2108752.1"/>
    </source>
</evidence>
<dbReference type="EMBL" id="ML977346">
    <property type="protein sequence ID" value="KAF2108752.1"/>
    <property type="molecule type" value="Genomic_DNA"/>
</dbReference>
<evidence type="ECO:0000256" key="1">
    <source>
        <dbReference type="SAM" id="MobiDB-lite"/>
    </source>
</evidence>
<sequence>MDSRRGGWACATDSHLKRVAGVRSRSCLVPERPGGCGSVGVWEEGLLLGVVEGGCRAGNPPHHMHMHGGWVQLEHVQSEGPDGISADPYCGTSSQLQEHRPTECSGSRLLERVSAGQAERWTFSNCHLHFSNFNSKLCYPLNAWTETPDARREMKDAVSSRTRREVPPSSYGFRF</sequence>
<evidence type="ECO:0000313" key="3">
    <source>
        <dbReference type="Proteomes" id="UP000799770"/>
    </source>
</evidence>
<dbReference type="Proteomes" id="UP000799770">
    <property type="component" value="Unassembled WGS sequence"/>
</dbReference>
<name>A0A6A5YNV4_9PLEO</name>
<dbReference type="AlphaFoldDB" id="A0A6A5YNV4"/>